<evidence type="ECO:0000256" key="1">
    <source>
        <dbReference type="ARBA" id="ARBA00004442"/>
    </source>
</evidence>
<evidence type="ECO:0000313" key="9">
    <source>
        <dbReference type="Proteomes" id="UP000609172"/>
    </source>
</evidence>
<organism evidence="8 9">
    <name type="scientific">Flavobacterium agrisoli</name>
    <dbReference type="NCBI Taxonomy" id="2793066"/>
    <lineage>
        <taxon>Bacteria</taxon>
        <taxon>Pseudomonadati</taxon>
        <taxon>Bacteroidota</taxon>
        <taxon>Flavobacteriia</taxon>
        <taxon>Flavobacteriales</taxon>
        <taxon>Flavobacteriaceae</taxon>
        <taxon>Flavobacterium</taxon>
    </lineage>
</organism>
<keyword evidence="5" id="KW-0998">Cell outer membrane</keyword>
<name>A0A934PN27_9FLAO</name>
<proteinExistence type="inferred from homology"/>
<evidence type="ECO:0000313" key="8">
    <source>
        <dbReference type="EMBL" id="MBK0369890.1"/>
    </source>
</evidence>
<comment type="caution">
    <text evidence="8">The sequence shown here is derived from an EMBL/GenBank/DDBJ whole genome shotgun (WGS) entry which is preliminary data.</text>
</comment>
<comment type="similarity">
    <text evidence="2">Belongs to the SusD family.</text>
</comment>
<dbReference type="PROSITE" id="PS51257">
    <property type="entry name" value="PROKAR_LIPOPROTEIN"/>
    <property type="match status" value="1"/>
</dbReference>
<feature type="domain" description="RagB/SusD" evidence="6">
    <location>
        <begin position="392"/>
        <end position="596"/>
    </location>
</feature>
<accession>A0A934PN27</accession>
<protein>
    <submittedName>
        <fullName evidence="8">RagB/SusD family nutrient uptake outer membrane protein</fullName>
    </submittedName>
</protein>
<comment type="subcellular location">
    <subcellularLocation>
        <location evidence="1">Cell outer membrane</location>
    </subcellularLocation>
</comment>
<evidence type="ECO:0000259" key="7">
    <source>
        <dbReference type="Pfam" id="PF14322"/>
    </source>
</evidence>
<evidence type="ECO:0000259" key="6">
    <source>
        <dbReference type="Pfam" id="PF07980"/>
    </source>
</evidence>
<dbReference type="Pfam" id="PF07980">
    <property type="entry name" value="SusD_RagB"/>
    <property type="match status" value="1"/>
</dbReference>
<dbReference type="GO" id="GO:0009279">
    <property type="term" value="C:cell outer membrane"/>
    <property type="evidence" value="ECO:0007669"/>
    <property type="project" value="UniProtKB-SubCell"/>
</dbReference>
<keyword evidence="4" id="KW-0472">Membrane</keyword>
<dbReference type="EMBL" id="JAEHFV010000003">
    <property type="protein sequence ID" value="MBK0369890.1"/>
    <property type="molecule type" value="Genomic_DNA"/>
</dbReference>
<evidence type="ECO:0000256" key="5">
    <source>
        <dbReference type="ARBA" id="ARBA00023237"/>
    </source>
</evidence>
<gene>
    <name evidence="8" type="ORF">I5M07_08560</name>
</gene>
<reference evidence="8" key="1">
    <citation type="submission" date="2020-12" db="EMBL/GenBank/DDBJ databases">
        <title>Bacterial novel species Flavobacterium sp. SE-1-e isolated from soil.</title>
        <authorList>
            <person name="Jung H.-Y."/>
        </authorList>
    </citation>
    <scope>NUCLEOTIDE SEQUENCE</scope>
    <source>
        <strain evidence="8">SE-1-e</strain>
    </source>
</reference>
<evidence type="ECO:0000256" key="4">
    <source>
        <dbReference type="ARBA" id="ARBA00023136"/>
    </source>
</evidence>
<dbReference type="AlphaFoldDB" id="A0A934PN27"/>
<keyword evidence="9" id="KW-1185">Reference proteome</keyword>
<dbReference type="Proteomes" id="UP000609172">
    <property type="component" value="Unassembled WGS sequence"/>
</dbReference>
<dbReference type="RefSeq" id="WP_200105833.1">
    <property type="nucleotide sequence ID" value="NZ_JAEHFV010000003.1"/>
</dbReference>
<dbReference type="Gene3D" id="1.25.40.390">
    <property type="match status" value="1"/>
</dbReference>
<dbReference type="Pfam" id="PF14322">
    <property type="entry name" value="SusD-like_3"/>
    <property type="match status" value="1"/>
</dbReference>
<dbReference type="SUPFAM" id="SSF48452">
    <property type="entry name" value="TPR-like"/>
    <property type="match status" value="1"/>
</dbReference>
<dbReference type="InterPro" id="IPR011990">
    <property type="entry name" value="TPR-like_helical_dom_sf"/>
</dbReference>
<dbReference type="InterPro" id="IPR033985">
    <property type="entry name" value="SusD-like_N"/>
</dbReference>
<keyword evidence="3" id="KW-0732">Signal</keyword>
<feature type="domain" description="SusD-like N-terminal" evidence="7">
    <location>
        <begin position="102"/>
        <end position="230"/>
    </location>
</feature>
<evidence type="ECO:0000256" key="2">
    <source>
        <dbReference type="ARBA" id="ARBA00006275"/>
    </source>
</evidence>
<sequence length="596" mass="66824">MKNKIIVAGLIISSLFTSCQEFGEDYLEAPAQSTTEESVLFSVPELAAGAVDGIKVPFAETNSYRGRFLPYYGLNTDIEWYATSQTAGDKADLCVYDAKPNNTEMNTTNNAWAMMYQGIERANLCIQGLRLYGDPQPGNTMGQLLGEALTLRAIYYADLLKAWGDVPARFEPTTNATLYLPKSSRDIIYKQLIADLGEASNLVAWPNETTYTSTVEHVNKVFVKAFRARLAMVASGYQQYPDGVRRSTDPELSVANMYSLALSEARQVIQSGQAHLEPTFEGLWKKYNQENTSAGGESLWELPFADGRGRMLFTFAVRHTANDQFHANGANRGGVAGPLPFVFYDYDQADTRRAVTCVPYKWGAPVNGMAKQELGSLDTWYFGKYRYEWMTRFVTSTNDDGVNKMYMRYAEVLFIAAEAANELEGPAAAAPYLKQIRQRAFAAADQATKVDAYVDALTSKDAMFNAIVEEHKFEFTGEMERKQALIRWNLLKVKLDEAKTKMADLKARTGTYADVPKTLYYKYNTDDVSLIVFGLNRGEVTNPGADYTSVTWDKLEDTKINSLYKAGVDPNNRQFWPIWQNFLDSSNNSLTNDYGY</sequence>
<evidence type="ECO:0000256" key="3">
    <source>
        <dbReference type="ARBA" id="ARBA00022729"/>
    </source>
</evidence>
<dbReference type="InterPro" id="IPR012944">
    <property type="entry name" value="SusD_RagB_dom"/>
</dbReference>